<evidence type="ECO:0000313" key="2">
    <source>
        <dbReference type="EMBL" id="GAQ79132.1"/>
    </source>
</evidence>
<dbReference type="OMA" id="CRDEQGY"/>
<keyword evidence="3" id="KW-1185">Reference proteome</keyword>
<evidence type="ECO:0000256" key="1">
    <source>
        <dbReference type="SAM" id="MobiDB-lite"/>
    </source>
</evidence>
<organism evidence="2 3">
    <name type="scientific">Klebsormidium nitens</name>
    <name type="common">Green alga</name>
    <name type="synonym">Ulothrix nitens</name>
    <dbReference type="NCBI Taxonomy" id="105231"/>
    <lineage>
        <taxon>Eukaryota</taxon>
        <taxon>Viridiplantae</taxon>
        <taxon>Streptophyta</taxon>
        <taxon>Klebsormidiophyceae</taxon>
        <taxon>Klebsormidiales</taxon>
        <taxon>Klebsormidiaceae</taxon>
        <taxon>Klebsormidium</taxon>
    </lineage>
</organism>
<feature type="compositionally biased region" description="Low complexity" evidence="1">
    <location>
        <begin position="28"/>
        <end position="37"/>
    </location>
</feature>
<sequence length="317" mass="34669">MKRGFLLGQKQDPLKHARTGDVGGGEGVASASAVPSGYSRNAPEEASGTDAQEALACLENLCKNPRGHDNPPNMDYIWEDDYEEELLQCTEAALSARVAPAKVQQMIAEAADRDLLGYVPSKLQRAISERLSPDAMVGGQSFLHQLFNQDYPPQPEAWGQEGEDLTLPQLLKKGPTPDKRDSRGETILHVLIRRTINGNYFPDDSTSGMMYSGDIERWADRAKHFEPTFKMLVDAGWTMHVCDAKGVSVLKRLRAAKAQAQRLVGDSKVKGMSATFATIPSLRAGGGKVVEKLLKDRNSMLQAFANAPVYVEERGLA</sequence>
<dbReference type="AlphaFoldDB" id="A0A1Y1HN34"/>
<dbReference type="EMBL" id="DF236974">
    <property type="protein sequence ID" value="GAQ79132.1"/>
    <property type="molecule type" value="Genomic_DNA"/>
</dbReference>
<accession>A0A1Y1HN34</accession>
<protein>
    <submittedName>
        <fullName evidence="2">Uncharacterized protein</fullName>
    </submittedName>
</protein>
<reference evidence="2 3" key="1">
    <citation type="journal article" date="2014" name="Nat. Commun.">
        <title>Klebsormidium flaccidum genome reveals primary factors for plant terrestrial adaptation.</title>
        <authorList>
            <person name="Hori K."/>
            <person name="Maruyama F."/>
            <person name="Fujisawa T."/>
            <person name="Togashi T."/>
            <person name="Yamamoto N."/>
            <person name="Seo M."/>
            <person name="Sato S."/>
            <person name="Yamada T."/>
            <person name="Mori H."/>
            <person name="Tajima N."/>
            <person name="Moriyama T."/>
            <person name="Ikeuchi M."/>
            <person name="Watanabe M."/>
            <person name="Wada H."/>
            <person name="Kobayashi K."/>
            <person name="Saito M."/>
            <person name="Masuda T."/>
            <person name="Sasaki-Sekimoto Y."/>
            <person name="Mashiguchi K."/>
            <person name="Awai K."/>
            <person name="Shimojima M."/>
            <person name="Masuda S."/>
            <person name="Iwai M."/>
            <person name="Nobusawa T."/>
            <person name="Narise T."/>
            <person name="Kondo S."/>
            <person name="Saito H."/>
            <person name="Sato R."/>
            <person name="Murakawa M."/>
            <person name="Ihara Y."/>
            <person name="Oshima-Yamada Y."/>
            <person name="Ohtaka K."/>
            <person name="Satoh M."/>
            <person name="Sonobe K."/>
            <person name="Ishii M."/>
            <person name="Ohtani R."/>
            <person name="Kanamori-Sato M."/>
            <person name="Honoki R."/>
            <person name="Miyazaki D."/>
            <person name="Mochizuki H."/>
            <person name="Umetsu J."/>
            <person name="Higashi K."/>
            <person name="Shibata D."/>
            <person name="Kamiya Y."/>
            <person name="Sato N."/>
            <person name="Nakamura Y."/>
            <person name="Tabata S."/>
            <person name="Ida S."/>
            <person name="Kurokawa K."/>
            <person name="Ohta H."/>
        </authorList>
    </citation>
    <scope>NUCLEOTIDE SEQUENCE [LARGE SCALE GENOMIC DNA]</scope>
    <source>
        <strain evidence="2 3">NIES-2285</strain>
    </source>
</reference>
<name>A0A1Y1HN34_KLENI</name>
<evidence type="ECO:0000313" key="3">
    <source>
        <dbReference type="Proteomes" id="UP000054558"/>
    </source>
</evidence>
<gene>
    <name evidence="2" type="ORF">KFL_000250090</name>
</gene>
<feature type="region of interest" description="Disordered" evidence="1">
    <location>
        <begin position="1"/>
        <end position="50"/>
    </location>
</feature>
<dbReference type="Proteomes" id="UP000054558">
    <property type="component" value="Unassembled WGS sequence"/>
</dbReference>
<proteinExistence type="predicted"/>